<keyword evidence="2" id="KW-1185">Reference proteome</keyword>
<dbReference type="Proteomes" id="UP000322873">
    <property type="component" value="Unassembled WGS sequence"/>
</dbReference>
<dbReference type="EMBL" id="VICG01000005">
    <property type="protein sequence ID" value="KAA8572034.1"/>
    <property type="molecule type" value="Genomic_DNA"/>
</dbReference>
<sequence>MLRRSQRTEIVLFPYRTSITPGTWLLAMHVTLRPASFFADHQDTLAWNLPREWLCYSTSRLPDTNKCAVKTHTYLELPWFSGAYHLIIIASLDPGITEKYMLILGYLLSPSIPLHYVDCQERRTIA</sequence>
<dbReference type="AlphaFoldDB" id="A0A5M9JRA7"/>
<protein>
    <submittedName>
        <fullName evidence="1">Uncharacterized protein</fullName>
    </submittedName>
</protein>
<proteinExistence type="predicted"/>
<organism evidence="1 2">
    <name type="scientific">Monilinia fructicola</name>
    <name type="common">Brown rot fungus</name>
    <name type="synonym">Ciboria fructicola</name>
    <dbReference type="NCBI Taxonomy" id="38448"/>
    <lineage>
        <taxon>Eukaryota</taxon>
        <taxon>Fungi</taxon>
        <taxon>Dikarya</taxon>
        <taxon>Ascomycota</taxon>
        <taxon>Pezizomycotina</taxon>
        <taxon>Leotiomycetes</taxon>
        <taxon>Helotiales</taxon>
        <taxon>Sclerotiniaceae</taxon>
        <taxon>Monilinia</taxon>
    </lineage>
</organism>
<comment type="caution">
    <text evidence="1">The sequence shown here is derived from an EMBL/GenBank/DDBJ whole genome shotgun (WGS) entry which is preliminary data.</text>
</comment>
<evidence type="ECO:0000313" key="1">
    <source>
        <dbReference type="EMBL" id="KAA8572034.1"/>
    </source>
</evidence>
<gene>
    <name evidence="1" type="ORF">EYC84_001962</name>
</gene>
<name>A0A5M9JRA7_MONFR</name>
<reference evidence="1 2" key="1">
    <citation type="submission" date="2019-06" db="EMBL/GenBank/DDBJ databases">
        <title>Genome Sequence of the Brown Rot Fungal Pathogen Monilinia fructicola.</title>
        <authorList>
            <person name="De Miccolis Angelini R.M."/>
            <person name="Landi L."/>
            <person name="Abate D."/>
            <person name="Pollastro S."/>
            <person name="Romanazzi G."/>
            <person name="Faretra F."/>
        </authorList>
    </citation>
    <scope>NUCLEOTIDE SEQUENCE [LARGE SCALE GENOMIC DNA]</scope>
    <source>
        <strain evidence="1 2">Mfrc123</strain>
    </source>
</reference>
<evidence type="ECO:0000313" key="2">
    <source>
        <dbReference type="Proteomes" id="UP000322873"/>
    </source>
</evidence>
<accession>A0A5M9JRA7</accession>